<feature type="domain" description="Hflx-type G" evidence="8">
    <location>
        <begin position="202"/>
        <end position="367"/>
    </location>
</feature>
<dbReference type="GO" id="GO:0046872">
    <property type="term" value="F:metal ion binding"/>
    <property type="evidence" value="ECO:0007669"/>
    <property type="project" value="UniProtKB-KW"/>
</dbReference>
<dbReference type="HAMAP" id="MF_00900">
    <property type="entry name" value="GTPase_HflX"/>
    <property type="match status" value="1"/>
</dbReference>
<dbReference type="PRINTS" id="PR00326">
    <property type="entry name" value="GTP1OBG"/>
</dbReference>
<keyword evidence="2" id="KW-0963">Cytoplasm</keyword>
<dbReference type="InterPro" id="IPR042108">
    <property type="entry name" value="GTPase_HflX_N_sf"/>
</dbReference>
<reference evidence="9" key="1">
    <citation type="submission" date="2018-05" db="EMBL/GenBank/DDBJ databases">
        <authorList>
            <person name="Lanie J.A."/>
            <person name="Ng W.-L."/>
            <person name="Kazmierczak K.M."/>
            <person name="Andrzejewski T.M."/>
            <person name="Davidsen T.M."/>
            <person name="Wayne K.J."/>
            <person name="Tettelin H."/>
            <person name="Glass J.I."/>
            <person name="Rusch D."/>
            <person name="Podicherti R."/>
            <person name="Tsui H.-C.T."/>
            <person name="Winkler M.E."/>
        </authorList>
    </citation>
    <scope>NUCLEOTIDE SEQUENCE</scope>
</reference>
<sequence length="424" mass="47733">MLDIEKISNEKAFLIGVVTGGLSPEVVEEHLDELELLTETAGAETVGRFTQRVNRISPKYFIGKGKAEQIVNQAKMLDVNLIVFDDELSPTQVRNFMRLAESIKVIDRTALILDIFTQHARTREAKTQVELARLEYMLPRLTRMWTHLERQMGGIGTRAGAGETQIEIDRRLVRDRISKLQKEMKGIEKERETQSRRREQKFRISLVGYTNAGKSTLLNVLTGADVYIKDQLFATLDTTVRSLALDRKRKVLISDSVGFIRKLPHSLVASFRSTLKEAVDSDLLLLVVDASSRLLDEQLETVKEVLTSIGTRGKETVVVANKIDLLTPAELRGLKDRFPHAVFISAQNHLRLDALLERMKKSLESSYQTAEVTFSASLGKEIASVYERVEVLEQDYQSDGVHLKIRGNSSVIEQIVAQSEDGEA</sequence>
<dbReference type="Pfam" id="PF16360">
    <property type="entry name" value="GTP-bdg_M"/>
    <property type="match status" value="1"/>
</dbReference>
<keyword evidence="6" id="KW-0342">GTP-binding</keyword>
<keyword evidence="7" id="KW-0175">Coiled coil</keyword>
<evidence type="ECO:0000256" key="1">
    <source>
        <dbReference type="ARBA" id="ARBA00004496"/>
    </source>
</evidence>
<dbReference type="GO" id="GO:0043022">
    <property type="term" value="F:ribosome binding"/>
    <property type="evidence" value="ECO:0007669"/>
    <property type="project" value="TreeGrafter"/>
</dbReference>
<evidence type="ECO:0000256" key="4">
    <source>
        <dbReference type="ARBA" id="ARBA00022741"/>
    </source>
</evidence>
<evidence type="ECO:0000256" key="3">
    <source>
        <dbReference type="ARBA" id="ARBA00022723"/>
    </source>
</evidence>
<evidence type="ECO:0000256" key="6">
    <source>
        <dbReference type="ARBA" id="ARBA00023134"/>
    </source>
</evidence>
<evidence type="ECO:0000313" key="9">
    <source>
        <dbReference type="EMBL" id="SVA08985.1"/>
    </source>
</evidence>
<proteinExistence type="inferred from homology"/>
<dbReference type="InterPro" id="IPR032305">
    <property type="entry name" value="GTP-bd_M"/>
</dbReference>
<dbReference type="GO" id="GO:0005737">
    <property type="term" value="C:cytoplasm"/>
    <property type="evidence" value="ECO:0007669"/>
    <property type="project" value="UniProtKB-SubCell"/>
</dbReference>
<dbReference type="InterPro" id="IPR025121">
    <property type="entry name" value="GTPase_HflX_N"/>
</dbReference>
<accession>A0A381SY73</accession>
<dbReference type="Gene3D" id="3.40.50.300">
    <property type="entry name" value="P-loop containing nucleotide triphosphate hydrolases"/>
    <property type="match status" value="1"/>
</dbReference>
<name>A0A381SY73_9ZZZZ</name>
<dbReference type="FunFam" id="3.40.50.11060:FF:000001">
    <property type="entry name" value="GTPase HflX"/>
    <property type="match status" value="1"/>
</dbReference>
<dbReference type="AlphaFoldDB" id="A0A381SY73"/>
<dbReference type="Pfam" id="PF01926">
    <property type="entry name" value="MMR_HSR1"/>
    <property type="match status" value="1"/>
</dbReference>
<dbReference type="Gene3D" id="3.40.50.11060">
    <property type="entry name" value="GTPase HflX, N-terminal domain"/>
    <property type="match status" value="1"/>
</dbReference>
<dbReference type="PIRSF" id="PIRSF006809">
    <property type="entry name" value="GTP-binding_hflX_prd"/>
    <property type="match status" value="1"/>
</dbReference>
<evidence type="ECO:0000256" key="2">
    <source>
        <dbReference type="ARBA" id="ARBA00022490"/>
    </source>
</evidence>
<keyword evidence="4" id="KW-0547">Nucleotide-binding</keyword>
<dbReference type="GO" id="GO:0005525">
    <property type="term" value="F:GTP binding"/>
    <property type="evidence" value="ECO:0007669"/>
    <property type="project" value="UniProtKB-KW"/>
</dbReference>
<dbReference type="PANTHER" id="PTHR10229:SF0">
    <property type="entry name" value="GTP-BINDING PROTEIN 6-RELATED"/>
    <property type="match status" value="1"/>
</dbReference>
<dbReference type="NCBIfam" id="TIGR03156">
    <property type="entry name" value="GTP_HflX"/>
    <property type="match status" value="1"/>
</dbReference>
<dbReference type="InterPro" id="IPR027417">
    <property type="entry name" value="P-loop_NTPase"/>
</dbReference>
<dbReference type="PROSITE" id="PS51705">
    <property type="entry name" value="G_HFLX"/>
    <property type="match status" value="1"/>
</dbReference>
<feature type="coiled-coil region" evidence="7">
    <location>
        <begin position="170"/>
        <end position="197"/>
    </location>
</feature>
<organism evidence="9">
    <name type="scientific">marine metagenome</name>
    <dbReference type="NCBI Taxonomy" id="408172"/>
    <lineage>
        <taxon>unclassified sequences</taxon>
        <taxon>metagenomes</taxon>
        <taxon>ecological metagenomes</taxon>
    </lineage>
</organism>
<dbReference type="InterPro" id="IPR016496">
    <property type="entry name" value="GTPase_HflX"/>
</dbReference>
<keyword evidence="5" id="KW-0460">Magnesium</keyword>
<dbReference type="InterPro" id="IPR006073">
    <property type="entry name" value="GTP-bd"/>
</dbReference>
<gene>
    <name evidence="9" type="ORF">METZ01_LOCUS61839</name>
</gene>
<dbReference type="Pfam" id="PF13167">
    <property type="entry name" value="GTP-bdg_N"/>
    <property type="match status" value="1"/>
</dbReference>
<comment type="subcellular location">
    <subcellularLocation>
        <location evidence="1">Cytoplasm</location>
    </subcellularLocation>
</comment>
<dbReference type="PANTHER" id="PTHR10229">
    <property type="entry name" value="GTP-BINDING PROTEIN HFLX"/>
    <property type="match status" value="1"/>
</dbReference>
<dbReference type="EMBL" id="UINC01003755">
    <property type="protein sequence ID" value="SVA08985.1"/>
    <property type="molecule type" value="Genomic_DNA"/>
</dbReference>
<dbReference type="InterPro" id="IPR030394">
    <property type="entry name" value="G_HFLX_dom"/>
</dbReference>
<evidence type="ECO:0000256" key="7">
    <source>
        <dbReference type="SAM" id="Coils"/>
    </source>
</evidence>
<protein>
    <recommendedName>
        <fullName evidence="8">Hflx-type G domain-containing protein</fullName>
    </recommendedName>
</protein>
<evidence type="ECO:0000259" key="8">
    <source>
        <dbReference type="PROSITE" id="PS51705"/>
    </source>
</evidence>
<dbReference type="CDD" id="cd01878">
    <property type="entry name" value="HflX"/>
    <property type="match status" value="1"/>
</dbReference>
<keyword evidence="3" id="KW-0479">Metal-binding</keyword>
<evidence type="ECO:0000256" key="5">
    <source>
        <dbReference type="ARBA" id="ARBA00022842"/>
    </source>
</evidence>
<dbReference type="SUPFAM" id="SSF52540">
    <property type="entry name" value="P-loop containing nucleoside triphosphate hydrolases"/>
    <property type="match status" value="1"/>
</dbReference>
<dbReference type="Gene3D" id="6.10.250.2860">
    <property type="match status" value="1"/>
</dbReference>